<sequence length="413" mass="45912">MSKHKHKNTQMIVNTIDIFPVQSSKFCIFKIDTTRSLKIKTHTKWLVLLSGFHKLVKSGILANPDGDSPNHVRISEGKNFAQHCLSERHAVCAYSDVQGKQNTYCVYKCDLVKLNLSACTYLNIQPVNSYLREQFHSVHDLLWRSGYTNIFGDMPSRKEIPERSKDGCRVHGSLGINKVAGNFHLTAGKTLPLPRGHAHLAVFMEDTDYNFTHRIDKFSFGDPAPGIIHPLEGDELFAAKNFMTYQYFLTVVPTQVNTYSYRGNTFQYSVAQQEREISHDKGSHGTPGIFFKYDVSALKVHVTEAHQPLLEFITRLCGVLGGVFTCSGLVNRFVGILVSCLTCRYFRKQTSEEETKVSPSASLLPHSSATVTLPTGGLVPQPTADAVNNINGVTSDPTVTPEPHPGMPLLQAS</sequence>
<dbReference type="InterPro" id="IPR012936">
    <property type="entry name" value="Erv_C"/>
</dbReference>
<gene>
    <name evidence="3" type="ORF">MNOR_LOCUS19689</name>
</gene>
<feature type="region of interest" description="Disordered" evidence="1">
    <location>
        <begin position="389"/>
        <end position="413"/>
    </location>
</feature>
<dbReference type="EMBL" id="CAXKWB010014759">
    <property type="protein sequence ID" value="CAL4111652.1"/>
    <property type="molecule type" value="Genomic_DNA"/>
</dbReference>
<comment type="caution">
    <text evidence="3">The sequence shown here is derived from an EMBL/GenBank/DDBJ whole genome shotgun (WGS) entry which is preliminary data.</text>
</comment>
<dbReference type="InterPro" id="IPR045888">
    <property type="entry name" value="Erv"/>
</dbReference>
<dbReference type="PANTHER" id="PTHR10984:SF30">
    <property type="entry name" value="ENDOPLASMIC RETICULUM-GOLGI INTERMEDIATE COMPARTMENT PROTEIN 2"/>
    <property type="match status" value="1"/>
</dbReference>
<feature type="domain" description="Endoplasmic reticulum vesicle transporter C-terminal" evidence="2">
    <location>
        <begin position="158"/>
        <end position="330"/>
    </location>
</feature>
<reference evidence="3 4" key="1">
    <citation type="submission" date="2024-05" db="EMBL/GenBank/DDBJ databases">
        <authorList>
            <person name="Wallberg A."/>
        </authorList>
    </citation>
    <scope>NUCLEOTIDE SEQUENCE [LARGE SCALE GENOMIC DNA]</scope>
</reference>
<dbReference type="GO" id="GO:0006890">
    <property type="term" value="P:retrograde vesicle-mediated transport, Golgi to endoplasmic reticulum"/>
    <property type="evidence" value="ECO:0007669"/>
    <property type="project" value="TreeGrafter"/>
</dbReference>
<dbReference type="Proteomes" id="UP001497623">
    <property type="component" value="Unassembled WGS sequence"/>
</dbReference>
<dbReference type="AlphaFoldDB" id="A0AAV2R1E9"/>
<evidence type="ECO:0000256" key="1">
    <source>
        <dbReference type="SAM" id="MobiDB-lite"/>
    </source>
</evidence>
<evidence type="ECO:0000313" key="4">
    <source>
        <dbReference type="Proteomes" id="UP001497623"/>
    </source>
</evidence>
<evidence type="ECO:0000259" key="2">
    <source>
        <dbReference type="Pfam" id="PF07970"/>
    </source>
</evidence>
<accession>A0AAV2R1E9</accession>
<dbReference type="GO" id="GO:0005783">
    <property type="term" value="C:endoplasmic reticulum"/>
    <property type="evidence" value="ECO:0007669"/>
    <property type="project" value="TreeGrafter"/>
</dbReference>
<proteinExistence type="predicted"/>
<dbReference type="GO" id="GO:0006888">
    <property type="term" value="P:endoplasmic reticulum to Golgi vesicle-mediated transport"/>
    <property type="evidence" value="ECO:0007669"/>
    <property type="project" value="TreeGrafter"/>
</dbReference>
<feature type="compositionally biased region" description="Polar residues" evidence="1">
    <location>
        <begin position="389"/>
        <end position="398"/>
    </location>
</feature>
<feature type="non-terminal residue" evidence="3">
    <location>
        <position position="413"/>
    </location>
</feature>
<dbReference type="Pfam" id="PF07970">
    <property type="entry name" value="COPIIcoated_ERV"/>
    <property type="match status" value="1"/>
</dbReference>
<organism evidence="3 4">
    <name type="scientific">Meganyctiphanes norvegica</name>
    <name type="common">Northern krill</name>
    <name type="synonym">Thysanopoda norvegica</name>
    <dbReference type="NCBI Taxonomy" id="48144"/>
    <lineage>
        <taxon>Eukaryota</taxon>
        <taxon>Metazoa</taxon>
        <taxon>Ecdysozoa</taxon>
        <taxon>Arthropoda</taxon>
        <taxon>Crustacea</taxon>
        <taxon>Multicrustacea</taxon>
        <taxon>Malacostraca</taxon>
        <taxon>Eumalacostraca</taxon>
        <taxon>Eucarida</taxon>
        <taxon>Euphausiacea</taxon>
        <taxon>Euphausiidae</taxon>
        <taxon>Meganyctiphanes</taxon>
    </lineage>
</organism>
<evidence type="ECO:0000313" key="3">
    <source>
        <dbReference type="EMBL" id="CAL4111652.1"/>
    </source>
</evidence>
<dbReference type="GO" id="GO:0016020">
    <property type="term" value="C:membrane"/>
    <property type="evidence" value="ECO:0007669"/>
    <property type="project" value="TreeGrafter"/>
</dbReference>
<dbReference type="GO" id="GO:0030134">
    <property type="term" value="C:COPII-coated ER to Golgi transport vesicle"/>
    <property type="evidence" value="ECO:0007669"/>
    <property type="project" value="TreeGrafter"/>
</dbReference>
<name>A0AAV2R1E9_MEGNR</name>
<keyword evidence="4" id="KW-1185">Reference proteome</keyword>
<dbReference type="PANTHER" id="PTHR10984">
    <property type="entry name" value="ENDOPLASMIC RETICULUM-GOLGI INTERMEDIATE COMPARTMENT PROTEIN"/>
    <property type="match status" value="1"/>
</dbReference>
<protein>
    <recommendedName>
        <fullName evidence="2">Endoplasmic reticulum vesicle transporter C-terminal domain-containing protein</fullName>
    </recommendedName>
</protein>